<dbReference type="AlphaFoldDB" id="A0A4S8MCJ6"/>
<gene>
    <name evidence="3" type="ORF">K435DRAFT_855137</name>
</gene>
<feature type="transmembrane region" description="Helical" evidence="1">
    <location>
        <begin position="87"/>
        <end position="105"/>
    </location>
</feature>
<dbReference type="PANTHER" id="PTHR40465">
    <property type="entry name" value="CHROMOSOME 1, WHOLE GENOME SHOTGUN SEQUENCE"/>
    <property type="match status" value="1"/>
</dbReference>
<feature type="transmembrane region" description="Helical" evidence="1">
    <location>
        <begin position="12"/>
        <end position="33"/>
    </location>
</feature>
<protein>
    <recommendedName>
        <fullName evidence="2">DUF6534 domain-containing protein</fullName>
    </recommendedName>
</protein>
<evidence type="ECO:0000259" key="2">
    <source>
        <dbReference type="Pfam" id="PF20152"/>
    </source>
</evidence>
<reference evidence="3 4" key="1">
    <citation type="journal article" date="2019" name="Nat. Ecol. Evol.">
        <title>Megaphylogeny resolves global patterns of mushroom evolution.</title>
        <authorList>
            <person name="Varga T."/>
            <person name="Krizsan K."/>
            <person name="Foldi C."/>
            <person name="Dima B."/>
            <person name="Sanchez-Garcia M."/>
            <person name="Sanchez-Ramirez S."/>
            <person name="Szollosi G.J."/>
            <person name="Szarkandi J.G."/>
            <person name="Papp V."/>
            <person name="Albert L."/>
            <person name="Andreopoulos W."/>
            <person name="Angelini C."/>
            <person name="Antonin V."/>
            <person name="Barry K.W."/>
            <person name="Bougher N.L."/>
            <person name="Buchanan P."/>
            <person name="Buyck B."/>
            <person name="Bense V."/>
            <person name="Catcheside P."/>
            <person name="Chovatia M."/>
            <person name="Cooper J."/>
            <person name="Damon W."/>
            <person name="Desjardin D."/>
            <person name="Finy P."/>
            <person name="Geml J."/>
            <person name="Haridas S."/>
            <person name="Hughes K."/>
            <person name="Justo A."/>
            <person name="Karasinski D."/>
            <person name="Kautmanova I."/>
            <person name="Kiss B."/>
            <person name="Kocsube S."/>
            <person name="Kotiranta H."/>
            <person name="LaButti K.M."/>
            <person name="Lechner B.E."/>
            <person name="Liimatainen K."/>
            <person name="Lipzen A."/>
            <person name="Lukacs Z."/>
            <person name="Mihaltcheva S."/>
            <person name="Morgado L.N."/>
            <person name="Niskanen T."/>
            <person name="Noordeloos M.E."/>
            <person name="Ohm R.A."/>
            <person name="Ortiz-Santana B."/>
            <person name="Ovrebo C."/>
            <person name="Racz N."/>
            <person name="Riley R."/>
            <person name="Savchenko A."/>
            <person name="Shiryaev A."/>
            <person name="Soop K."/>
            <person name="Spirin V."/>
            <person name="Szebenyi C."/>
            <person name="Tomsovsky M."/>
            <person name="Tulloss R.E."/>
            <person name="Uehling J."/>
            <person name="Grigoriev I.V."/>
            <person name="Vagvolgyi C."/>
            <person name="Papp T."/>
            <person name="Martin F.M."/>
            <person name="Miettinen O."/>
            <person name="Hibbett D.S."/>
            <person name="Nagy L.G."/>
        </authorList>
    </citation>
    <scope>NUCLEOTIDE SEQUENCE [LARGE SCALE GENOMIC DNA]</scope>
    <source>
        <strain evidence="3 4">CBS 962.96</strain>
    </source>
</reference>
<sequence>MKDLNDVLGSLLIGTWLNAMLYMLEILQVYRYFDNYTTDRLIFKIAVIAVFLLDTLCTIAACASVYLKYSVLHWGDEIYLQQQYWPIPVYLVTTGTCASVVQIFMLSRYWHLTRRKLVTCIIAFMILISLGGSLYSAFIIATFREYSQRSAAVLSATVWFIASAVTDLFIAIALIFRLVSTEVQHKSAKRLCVLSLKTGSLLALSAVVSLIAYVSNTEGNVCLIFGYCLGRIYALTLLYSLNVRMSLQQHETMLDAESIFLTADSARTRTLQPSQSKAIVSNSTYTDPCDSKTMIDSHSSTAK</sequence>
<name>A0A4S8MCJ6_DENBC</name>
<feature type="transmembrane region" description="Helical" evidence="1">
    <location>
        <begin position="45"/>
        <end position="67"/>
    </location>
</feature>
<evidence type="ECO:0000313" key="3">
    <source>
        <dbReference type="EMBL" id="THV00032.1"/>
    </source>
</evidence>
<keyword evidence="4" id="KW-1185">Reference proteome</keyword>
<feature type="domain" description="DUF6534" evidence="2">
    <location>
        <begin position="163"/>
        <end position="245"/>
    </location>
</feature>
<proteinExistence type="predicted"/>
<keyword evidence="1" id="KW-0812">Transmembrane</keyword>
<feature type="transmembrane region" description="Helical" evidence="1">
    <location>
        <begin position="191"/>
        <end position="212"/>
    </location>
</feature>
<feature type="transmembrane region" description="Helical" evidence="1">
    <location>
        <begin position="153"/>
        <end position="179"/>
    </location>
</feature>
<dbReference type="PANTHER" id="PTHR40465:SF1">
    <property type="entry name" value="DUF6534 DOMAIN-CONTAINING PROTEIN"/>
    <property type="match status" value="1"/>
</dbReference>
<dbReference type="Pfam" id="PF20152">
    <property type="entry name" value="DUF6534"/>
    <property type="match status" value="1"/>
</dbReference>
<feature type="transmembrane region" description="Helical" evidence="1">
    <location>
        <begin position="117"/>
        <end position="141"/>
    </location>
</feature>
<dbReference type="Proteomes" id="UP000297245">
    <property type="component" value="Unassembled WGS sequence"/>
</dbReference>
<dbReference type="OrthoDB" id="3203775at2759"/>
<organism evidence="3 4">
    <name type="scientific">Dendrothele bispora (strain CBS 962.96)</name>
    <dbReference type="NCBI Taxonomy" id="1314807"/>
    <lineage>
        <taxon>Eukaryota</taxon>
        <taxon>Fungi</taxon>
        <taxon>Dikarya</taxon>
        <taxon>Basidiomycota</taxon>
        <taxon>Agaricomycotina</taxon>
        <taxon>Agaricomycetes</taxon>
        <taxon>Agaricomycetidae</taxon>
        <taxon>Agaricales</taxon>
        <taxon>Agaricales incertae sedis</taxon>
        <taxon>Dendrothele</taxon>
    </lineage>
</organism>
<evidence type="ECO:0000313" key="4">
    <source>
        <dbReference type="Proteomes" id="UP000297245"/>
    </source>
</evidence>
<dbReference type="InterPro" id="IPR045339">
    <property type="entry name" value="DUF6534"/>
</dbReference>
<keyword evidence="1" id="KW-0472">Membrane</keyword>
<dbReference type="EMBL" id="ML179110">
    <property type="protein sequence ID" value="THV00032.1"/>
    <property type="molecule type" value="Genomic_DNA"/>
</dbReference>
<keyword evidence="1" id="KW-1133">Transmembrane helix</keyword>
<evidence type="ECO:0000256" key="1">
    <source>
        <dbReference type="SAM" id="Phobius"/>
    </source>
</evidence>
<accession>A0A4S8MCJ6</accession>
<feature type="transmembrane region" description="Helical" evidence="1">
    <location>
        <begin position="224"/>
        <end position="243"/>
    </location>
</feature>